<keyword evidence="4" id="KW-0479">Metal-binding</keyword>
<evidence type="ECO:0000256" key="7">
    <source>
        <dbReference type="ARBA" id="ARBA00023004"/>
    </source>
</evidence>
<keyword evidence="3 12" id="KW-0812">Transmembrane</keyword>
<keyword evidence="10" id="KW-1015">Disulfide bond</keyword>
<keyword evidence="6" id="KW-0560">Oxidoreductase</keyword>
<feature type="transmembrane region" description="Helical" evidence="12">
    <location>
        <begin position="122"/>
        <end position="139"/>
    </location>
</feature>
<comment type="pathway">
    <text evidence="11">Porphyrin-containing compound metabolism.</text>
</comment>
<comment type="subcellular location">
    <subcellularLocation>
        <location evidence="1">Membrane</location>
        <topology evidence="1">Multi-pass membrane protein</topology>
    </subcellularLocation>
</comment>
<evidence type="ECO:0000256" key="11">
    <source>
        <dbReference type="ARBA" id="ARBA00023444"/>
    </source>
</evidence>
<dbReference type="RefSeq" id="WP_152123270.1">
    <property type="nucleotide sequence ID" value="NZ_WELI01000002.1"/>
</dbReference>
<keyword evidence="14" id="KW-1185">Reference proteome</keyword>
<dbReference type="GO" id="GO:0016020">
    <property type="term" value="C:membrane"/>
    <property type="evidence" value="ECO:0007669"/>
    <property type="project" value="UniProtKB-SubCell"/>
</dbReference>
<feature type="transmembrane region" description="Helical" evidence="12">
    <location>
        <begin position="231"/>
        <end position="255"/>
    </location>
</feature>
<feature type="transmembrane region" description="Helical" evidence="12">
    <location>
        <begin position="301"/>
        <end position="320"/>
    </location>
</feature>
<dbReference type="EMBL" id="WELI01000002">
    <property type="protein sequence ID" value="KAB7731668.1"/>
    <property type="molecule type" value="Genomic_DNA"/>
</dbReference>
<feature type="transmembrane region" description="Helical" evidence="12">
    <location>
        <begin position="193"/>
        <end position="211"/>
    </location>
</feature>
<feature type="transmembrane region" description="Helical" evidence="12">
    <location>
        <begin position="151"/>
        <end position="172"/>
    </location>
</feature>
<accession>A0A7J5U1Z1</accession>
<evidence type="ECO:0000256" key="8">
    <source>
        <dbReference type="ARBA" id="ARBA00023133"/>
    </source>
</evidence>
<evidence type="ECO:0000256" key="10">
    <source>
        <dbReference type="ARBA" id="ARBA00023157"/>
    </source>
</evidence>
<evidence type="ECO:0000313" key="14">
    <source>
        <dbReference type="Proteomes" id="UP000488299"/>
    </source>
</evidence>
<keyword evidence="5 12" id="KW-1133">Transmembrane helix</keyword>
<feature type="transmembrane region" description="Helical" evidence="12">
    <location>
        <begin position="92"/>
        <end position="110"/>
    </location>
</feature>
<evidence type="ECO:0000256" key="12">
    <source>
        <dbReference type="SAM" id="Phobius"/>
    </source>
</evidence>
<evidence type="ECO:0000313" key="13">
    <source>
        <dbReference type="EMBL" id="KAB7731668.1"/>
    </source>
</evidence>
<dbReference type="InterPro" id="IPR050450">
    <property type="entry name" value="COX15/CtaA_HemeA_synthase"/>
</dbReference>
<feature type="transmembrane region" description="Helical" evidence="12">
    <location>
        <begin position="19"/>
        <end position="37"/>
    </location>
</feature>
<proteinExistence type="predicted"/>
<gene>
    <name evidence="13" type="ORF">F5984_05420</name>
</gene>
<evidence type="ECO:0000256" key="5">
    <source>
        <dbReference type="ARBA" id="ARBA00022989"/>
    </source>
</evidence>
<feature type="transmembrane region" description="Helical" evidence="12">
    <location>
        <begin position="267"/>
        <end position="289"/>
    </location>
</feature>
<keyword evidence="9 12" id="KW-0472">Membrane</keyword>
<name>A0A7J5U1Z1_9BACT</name>
<evidence type="ECO:0000256" key="2">
    <source>
        <dbReference type="ARBA" id="ARBA00022475"/>
    </source>
</evidence>
<dbReference type="GO" id="GO:0006784">
    <property type="term" value="P:heme A biosynthetic process"/>
    <property type="evidence" value="ECO:0007669"/>
    <property type="project" value="InterPro"/>
</dbReference>
<dbReference type="GO" id="GO:0016491">
    <property type="term" value="F:oxidoreductase activity"/>
    <property type="evidence" value="ECO:0007669"/>
    <property type="project" value="UniProtKB-KW"/>
</dbReference>
<organism evidence="13 14">
    <name type="scientific">Rudanella paleaurantiibacter</name>
    <dbReference type="NCBI Taxonomy" id="2614655"/>
    <lineage>
        <taxon>Bacteria</taxon>
        <taxon>Pseudomonadati</taxon>
        <taxon>Bacteroidota</taxon>
        <taxon>Cytophagia</taxon>
        <taxon>Cytophagales</taxon>
        <taxon>Cytophagaceae</taxon>
        <taxon>Rudanella</taxon>
    </lineage>
</organism>
<dbReference type="PANTHER" id="PTHR35457:SF1">
    <property type="entry name" value="HEME A SYNTHASE"/>
    <property type="match status" value="1"/>
</dbReference>
<evidence type="ECO:0000256" key="1">
    <source>
        <dbReference type="ARBA" id="ARBA00004141"/>
    </source>
</evidence>
<dbReference type="AlphaFoldDB" id="A0A7J5U1Z1"/>
<evidence type="ECO:0000256" key="6">
    <source>
        <dbReference type="ARBA" id="ARBA00023002"/>
    </source>
</evidence>
<dbReference type="Pfam" id="PF02628">
    <property type="entry name" value="COX15-CtaA"/>
    <property type="match status" value="1"/>
</dbReference>
<dbReference type="InterPro" id="IPR003780">
    <property type="entry name" value="COX15/CtaA_fam"/>
</dbReference>
<evidence type="ECO:0000256" key="4">
    <source>
        <dbReference type="ARBA" id="ARBA00022723"/>
    </source>
</evidence>
<evidence type="ECO:0000256" key="9">
    <source>
        <dbReference type="ARBA" id="ARBA00023136"/>
    </source>
</evidence>
<comment type="caution">
    <text evidence="13">The sequence shown here is derived from an EMBL/GenBank/DDBJ whole genome shotgun (WGS) entry which is preliminary data.</text>
</comment>
<evidence type="ECO:0000256" key="3">
    <source>
        <dbReference type="ARBA" id="ARBA00022692"/>
    </source>
</evidence>
<keyword evidence="8" id="KW-0350">Heme biosynthesis</keyword>
<dbReference type="GO" id="GO:0046872">
    <property type="term" value="F:metal ion binding"/>
    <property type="evidence" value="ECO:0007669"/>
    <property type="project" value="UniProtKB-KW"/>
</dbReference>
<keyword evidence="7" id="KW-0408">Iron</keyword>
<dbReference type="PANTHER" id="PTHR35457">
    <property type="entry name" value="HEME A SYNTHASE"/>
    <property type="match status" value="1"/>
</dbReference>
<protein>
    <submittedName>
        <fullName evidence="13">Heme A synthase</fullName>
    </submittedName>
</protein>
<reference evidence="13 14" key="1">
    <citation type="submission" date="2019-10" db="EMBL/GenBank/DDBJ databases">
        <title>Rudanella paleaurantiibacter sp. nov., isolated from sludge.</title>
        <authorList>
            <person name="Xu S.Q."/>
        </authorList>
    </citation>
    <scope>NUCLEOTIDE SEQUENCE [LARGE SCALE GENOMIC DNA]</scope>
    <source>
        <strain evidence="13 14">HX-22-17</strain>
    </source>
</reference>
<keyword evidence="2" id="KW-1003">Cell membrane</keyword>
<dbReference type="Proteomes" id="UP000488299">
    <property type="component" value="Unassembled WGS sequence"/>
</dbReference>
<sequence>MISLSNPIKLKNERQFRRLALLTVATIYLVILAGGIVRGTGSGMGCPDWPKCFGQWVPPTDVSQLPSNYQEIYSHRGYADTVFNPVKTWIEYVNRLLGVLTGFFIFLTFLSSLRFFKTDRTITVLSFAAFILVGFQGWLGSKVVSSLLAPWMITLHMLVAIVIVGVLLYVTARSYSGVIPKDTIRSRAFVNRFLILSSLVLLIQILLGTQVREEVDYVAERLGNANRDQWVNYFGIKFIIHRSFSWIVVLTQLLWYWRFYREQEGGVLSAMGKWVMGLTLAQIATGITLSHFGMPAFAQPIHLTIAIIALGIQFILILLLNKEVVFSEQRVPSEGKEVHTA</sequence>